<dbReference type="GO" id="GO:0003676">
    <property type="term" value="F:nucleic acid binding"/>
    <property type="evidence" value="ECO:0007669"/>
    <property type="project" value="InterPro"/>
</dbReference>
<dbReference type="eggNOG" id="COG2801">
    <property type="taxonomic scope" value="Bacteria"/>
</dbReference>
<dbReference type="Pfam" id="PF13333">
    <property type="entry name" value="rve_2"/>
    <property type="match status" value="1"/>
</dbReference>
<dbReference type="AlphaFoldDB" id="A0A0W0Z2R7"/>
<evidence type="ECO:0000313" key="2">
    <source>
        <dbReference type="EMBL" id="KTD63425.1"/>
    </source>
</evidence>
<dbReference type="Gene3D" id="3.30.420.10">
    <property type="entry name" value="Ribonuclease H-like superfamily/Ribonuclease H"/>
    <property type="match status" value="1"/>
</dbReference>
<dbReference type="GO" id="GO:0015074">
    <property type="term" value="P:DNA integration"/>
    <property type="evidence" value="ECO:0007669"/>
    <property type="project" value="InterPro"/>
</dbReference>
<dbReference type="NCBIfam" id="NF033516">
    <property type="entry name" value="transpos_IS3"/>
    <property type="match status" value="1"/>
</dbReference>
<gene>
    <name evidence="2" type="ORF">Lsha_0720</name>
</gene>
<organism evidence="2 3">
    <name type="scientific">Legionella shakespearei DSM 23087</name>
    <dbReference type="NCBI Taxonomy" id="1122169"/>
    <lineage>
        <taxon>Bacteria</taxon>
        <taxon>Pseudomonadati</taxon>
        <taxon>Pseudomonadota</taxon>
        <taxon>Gammaproteobacteria</taxon>
        <taxon>Legionellales</taxon>
        <taxon>Legionellaceae</taxon>
        <taxon>Legionella</taxon>
    </lineage>
</organism>
<dbReference type="Pfam" id="PF13276">
    <property type="entry name" value="HTH_21"/>
    <property type="match status" value="1"/>
</dbReference>
<dbReference type="PANTHER" id="PTHR46889:SF4">
    <property type="entry name" value="TRANSPOSASE INSO FOR INSERTION SEQUENCE ELEMENT IS911B-RELATED"/>
    <property type="match status" value="1"/>
</dbReference>
<comment type="caution">
    <text evidence="2">The sequence shown here is derived from an EMBL/GenBank/DDBJ whole genome shotgun (WGS) entry which is preliminary data.</text>
</comment>
<sequence length="273" mass="32000">MCRVLGVRRNGYYSHQKRLVSNDGDHEALLDWVTQIASSSQYTYGTRRMKNALNALGYPIGRNRARKLMREAKVFVRYRKKYKSTTNSNHSRPLFENILNRQFNTSKPNVAYVSDITYIRTQEGWLYLAVVIDLYSRKVVGWSMDARMNAQLVCDALQMALWQRKPTKGIIVHSDRGSQYASHRYRTLLETNECTGSMSRKGNCWDNSVAESFFGSLKQERVQWCNYETRQEARQDILTYITMFYNNTRLHSYLGYKSPNEFERNFNLLKNAA</sequence>
<reference evidence="2 3" key="1">
    <citation type="submission" date="2015-11" db="EMBL/GenBank/DDBJ databases">
        <title>Genomic analysis of 38 Legionella species identifies large and diverse effector repertoires.</title>
        <authorList>
            <person name="Burstein D."/>
            <person name="Amaro F."/>
            <person name="Zusman T."/>
            <person name="Lifshitz Z."/>
            <person name="Cohen O."/>
            <person name="Gilbert J.A."/>
            <person name="Pupko T."/>
            <person name="Shuman H.A."/>
            <person name="Segal G."/>
        </authorList>
    </citation>
    <scope>NUCLEOTIDE SEQUENCE [LARGE SCALE GENOMIC DNA]</scope>
    <source>
        <strain evidence="2 3">ATCC 49655</strain>
    </source>
</reference>
<evidence type="ECO:0000259" key="1">
    <source>
        <dbReference type="PROSITE" id="PS50994"/>
    </source>
</evidence>
<dbReference type="InterPro" id="IPR025948">
    <property type="entry name" value="HTH-like_dom"/>
</dbReference>
<dbReference type="InterPro" id="IPR012337">
    <property type="entry name" value="RNaseH-like_sf"/>
</dbReference>
<dbReference type="InterPro" id="IPR048020">
    <property type="entry name" value="Transpos_IS3"/>
</dbReference>
<dbReference type="SUPFAM" id="SSF53098">
    <property type="entry name" value="Ribonuclease H-like"/>
    <property type="match status" value="1"/>
</dbReference>
<dbReference type="InterPro" id="IPR001584">
    <property type="entry name" value="Integrase_cat-core"/>
</dbReference>
<dbReference type="EMBL" id="LNYW01000023">
    <property type="protein sequence ID" value="KTD63425.1"/>
    <property type="molecule type" value="Genomic_DNA"/>
</dbReference>
<keyword evidence="3" id="KW-1185">Reference proteome</keyword>
<dbReference type="InterPro" id="IPR050900">
    <property type="entry name" value="Transposase_IS3/IS150/IS904"/>
</dbReference>
<feature type="domain" description="Integrase catalytic" evidence="1">
    <location>
        <begin position="104"/>
        <end position="267"/>
    </location>
</feature>
<dbReference type="PROSITE" id="PS50994">
    <property type="entry name" value="INTEGRASE"/>
    <property type="match status" value="1"/>
</dbReference>
<name>A0A0W0Z2R7_9GAMM</name>
<protein>
    <submittedName>
        <fullName evidence="2">Integrase</fullName>
    </submittedName>
</protein>
<evidence type="ECO:0000313" key="3">
    <source>
        <dbReference type="Proteomes" id="UP000054600"/>
    </source>
</evidence>
<dbReference type="STRING" id="1122169.Lsha_0720"/>
<dbReference type="PATRIC" id="fig|1122169.6.peg.828"/>
<dbReference type="Proteomes" id="UP000054600">
    <property type="component" value="Unassembled WGS sequence"/>
</dbReference>
<dbReference type="InterPro" id="IPR036397">
    <property type="entry name" value="RNaseH_sf"/>
</dbReference>
<proteinExistence type="predicted"/>
<dbReference type="PANTHER" id="PTHR46889">
    <property type="entry name" value="TRANSPOSASE INSF FOR INSERTION SEQUENCE IS3B-RELATED"/>
    <property type="match status" value="1"/>
</dbReference>
<accession>A0A0W0Z2R7</accession>
<dbReference type="Pfam" id="PF00665">
    <property type="entry name" value="rve"/>
    <property type="match status" value="1"/>
</dbReference>